<dbReference type="CDD" id="cd17317">
    <property type="entry name" value="MFS_SLC22"/>
    <property type="match status" value="1"/>
</dbReference>
<evidence type="ECO:0000256" key="2">
    <source>
        <dbReference type="ARBA" id="ARBA00022692"/>
    </source>
</evidence>
<accession>A0A6P7T1Y8</accession>
<feature type="transmembrane region" description="Helical" evidence="5">
    <location>
        <begin position="158"/>
        <end position="177"/>
    </location>
</feature>
<gene>
    <name evidence="8" type="primary">LOC115218606</name>
</gene>
<evidence type="ECO:0000256" key="5">
    <source>
        <dbReference type="SAM" id="Phobius"/>
    </source>
</evidence>
<feature type="transmembrane region" description="Helical" evidence="5">
    <location>
        <begin position="448"/>
        <end position="470"/>
    </location>
</feature>
<proteinExistence type="predicted"/>
<dbReference type="PANTHER" id="PTHR24064">
    <property type="entry name" value="SOLUTE CARRIER FAMILY 22 MEMBER"/>
    <property type="match status" value="1"/>
</dbReference>
<evidence type="ECO:0000313" key="8">
    <source>
        <dbReference type="RefSeq" id="XP_029644367.1"/>
    </source>
</evidence>
<feature type="transmembrane region" description="Helical" evidence="5">
    <location>
        <begin position="491"/>
        <end position="508"/>
    </location>
</feature>
<dbReference type="InterPro" id="IPR020846">
    <property type="entry name" value="MFS_dom"/>
</dbReference>
<evidence type="ECO:0000313" key="7">
    <source>
        <dbReference type="Proteomes" id="UP000515154"/>
    </source>
</evidence>
<keyword evidence="2 5" id="KW-0812">Transmembrane</keyword>
<dbReference type="RefSeq" id="XP_029644367.1">
    <property type="nucleotide sequence ID" value="XM_029788507.1"/>
</dbReference>
<sequence length="549" mass="62010">MENNLMELNDVNGKTISEFKVSSNSEITEEILKKCGGYGLFQKICTAFVLTFLILDALSYLTVVFIREEVAFACYPANFNESMIPSNISLDEFLSDVTVKEEKCSVYNLDTEEGFYVLPTSNSTKEPCNYGRKFFPKDVTYMVSDYDLVCDREWLKNIAAPAMFGGVLVGALTVAPFSDKFGRFKIYIFGEIFYLLCRAVKLNSPNYVMLIVMYFLEGLAQSFSFLVTYTILIECVSQDYRMPLNFISHGAFAIGEILLAGVAYLIRDWKHLQYATCLPRVVLVVVAFKYLPESPRWLLNKKRFAKAKRAFEKMARTNKKDSRGAINLIRMLQAEAESNPGTNRKFRDKTYTALHLLKIPRRAMISINLWFCWFVNSMLYYGVTLNSVDMSGNKYLNFLMISVIEIPSGILGVVLYHYFGHRKPLFFLMVFGGINCIVSNFVPTGNFWYPLILTVLGKLGATASFSGVYLTSAELFPTVVRNIGLGTSSSFARVGSLVSPLILGLTVYGSWIPLTVYGILGIFSGFLILLLPEMKESSLLQTFEEMDKL</sequence>
<feature type="transmembrane region" description="Helical" evidence="5">
    <location>
        <begin position="425"/>
        <end position="442"/>
    </location>
</feature>
<keyword evidence="7" id="KW-1185">Reference proteome</keyword>
<feature type="transmembrane region" description="Helical" evidence="5">
    <location>
        <begin position="44"/>
        <end position="66"/>
    </location>
</feature>
<organism evidence="7 8">
    <name type="scientific">Octopus sinensis</name>
    <name type="common">East Asian common octopus</name>
    <dbReference type="NCBI Taxonomy" id="2607531"/>
    <lineage>
        <taxon>Eukaryota</taxon>
        <taxon>Metazoa</taxon>
        <taxon>Spiralia</taxon>
        <taxon>Lophotrochozoa</taxon>
        <taxon>Mollusca</taxon>
        <taxon>Cephalopoda</taxon>
        <taxon>Coleoidea</taxon>
        <taxon>Octopodiformes</taxon>
        <taxon>Octopoda</taxon>
        <taxon>Incirrata</taxon>
        <taxon>Octopodidae</taxon>
        <taxon>Octopus</taxon>
    </lineage>
</organism>
<feature type="transmembrane region" description="Helical" evidence="5">
    <location>
        <begin position="207"/>
        <end position="232"/>
    </location>
</feature>
<evidence type="ECO:0000259" key="6">
    <source>
        <dbReference type="PROSITE" id="PS50850"/>
    </source>
</evidence>
<keyword evidence="4 5" id="KW-0472">Membrane</keyword>
<dbReference type="InterPro" id="IPR005828">
    <property type="entry name" value="MFS_sugar_transport-like"/>
</dbReference>
<feature type="transmembrane region" description="Helical" evidence="5">
    <location>
        <begin position="244"/>
        <end position="266"/>
    </location>
</feature>
<dbReference type="GO" id="GO:0016020">
    <property type="term" value="C:membrane"/>
    <property type="evidence" value="ECO:0007669"/>
    <property type="project" value="UniProtKB-SubCell"/>
</dbReference>
<protein>
    <submittedName>
        <fullName evidence="8">Solute carrier family 22 member 15-like</fullName>
    </submittedName>
</protein>
<evidence type="ECO:0000256" key="1">
    <source>
        <dbReference type="ARBA" id="ARBA00004141"/>
    </source>
</evidence>
<dbReference type="SUPFAM" id="SSF103473">
    <property type="entry name" value="MFS general substrate transporter"/>
    <property type="match status" value="1"/>
</dbReference>
<feature type="transmembrane region" description="Helical" evidence="5">
    <location>
        <begin position="363"/>
        <end position="383"/>
    </location>
</feature>
<name>A0A6P7T1Y8_9MOLL</name>
<dbReference type="GO" id="GO:0022857">
    <property type="term" value="F:transmembrane transporter activity"/>
    <property type="evidence" value="ECO:0007669"/>
    <property type="project" value="InterPro"/>
</dbReference>
<keyword evidence="3 5" id="KW-1133">Transmembrane helix</keyword>
<evidence type="ECO:0000256" key="3">
    <source>
        <dbReference type="ARBA" id="ARBA00022989"/>
    </source>
</evidence>
<reference evidence="8" key="1">
    <citation type="submission" date="2025-08" db="UniProtKB">
        <authorList>
            <consortium name="RefSeq"/>
        </authorList>
    </citation>
    <scope>IDENTIFICATION</scope>
</reference>
<feature type="transmembrane region" description="Helical" evidence="5">
    <location>
        <begin position="395"/>
        <end position="418"/>
    </location>
</feature>
<dbReference type="AlphaFoldDB" id="A0A6P7T1Y8"/>
<comment type="subcellular location">
    <subcellularLocation>
        <location evidence="1">Membrane</location>
        <topology evidence="1">Multi-pass membrane protein</topology>
    </subcellularLocation>
</comment>
<dbReference type="PROSITE" id="PS50850">
    <property type="entry name" value="MFS"/>
    <property type="match status" value="1"/>
</dbReference>
<dbReference type="Proteomes" id="UP000515154">
    <property type="component" value="Linkage group LG13"/>
</dbReference>
<feature type="transmembrane region" description="Helical" evidence="5">
    <location>
        <begin position="514"/>
        <end position="531"/>
    </location>
</feature>
<dbReference type="InterPro" id="IPR036259">
    <property type="entry name" value="MFS_trans_sf"/>
</dbReference>
<evidence type="ECO:0000256" key="4">
    <source>
        <dbReference type="ARBA" id="ARBA00023136"/>
    </source>
</evidence>
<feature type="domain" description="Major facilitator superfamily (MFS) profile" evidence="6">
    <location>
        <begin position="66"/>
        <end position="536"/>
    </location>
</feature>
<dbReference type="Pfam" id="PF00083">
    <property type="entry name" value="Sugar_tr"/>
    <property type="match status" value="1"/>
</dbReference>
<dbReference type="Gene3D" id="1.20.1250.20">
    <property type="entry name" value="MFS general substrate transporter like domains"/>
    <property type="match status" value="1"/>
</dbReference>
<dbReference type="KEGG" id="osn:115218606"/>